<dbReference type="KEGG" id="mcn:Mcup_1319"/>
<name>F4FY49_METCR</name>
<sequence>MTWNFKSSKVEVKDAPLCVVDEIERQLEPLFKKAGMRTGHGSEAHRLVSEVVIKVLQERKETIDDVKRKWNLKEVDEIIREIEAEARRRGLGS</sequence>
<dbReference type="EMBL" id="CP002656">
    <property type="protein sequence ID" value="AEB95422.1"/>
    <property type="molecule type" value="Genomic_DNA"/>
</dbReference>
<dbReference type="AlphaFoldDB" id="F4FY49"/>
<dbReference type="HOGENOM" id="CLU_2392871_0_0_2"/>
<dbReference type="RefSeq" id="WP_013737920.1">
    <property type="nucleotide sequence ID" value="NC_015435.1"/>
</dbReference>
<keyword evidence="2" id="KW-1185">Reference proteome</keyword>
<protein>
    <submittedName>
        <fullName evidence="1">Uncharacterized protein</fullName>
    </submittedName>
</protein>
<gene>
    <name evidence="1" type="ordered locus">Mcup_1319</name>
</gene>
<dbReference type="PATRIC" id="fig|1006006.8.peg.1312"/>
<evidence type="ECO:0000313" key="1">
    <source>
        <dbReference type="EMBL" id="AEB95422.1"/>
    </source>
</evidence>
<evidence type="ECO:0000313" key="2">
    <source>
        <dbReference type="Proteomes" id="UP000007812"/>
    </source>
</evidence>
<dbReference type="GeneID" id="10493508"/>
<dbReference type="OrthoDB" id="43398at2157"/>
<organism evidence="1 2">
    <name type="scientific">Metallosphaera cuprina (strain Ar-4)</name>
    <dbReference type="NCBI Taxonomy" id="1006006"/>
    <lineage>
        <taxon>Archaea</taxon>
        <taxon>Thermoproteota</taxon>
        <taxon>Thermoprotei</taxon>
        <taxon>Sulfolobales</taxon>
        <taxon>Sulfolobaceae</taxon>
        <taxon>Metallosphaera</taxon>
    </lineage>
</organism>
<proteinExistence type="predicted"/>
<reference evidence="1 2" key="1">
    <citation type="journal article" date="2011" name="J. Bacteriol.">
        <title>Complete genome sequence of Metallosphaera cuprina, a metal sulfide-oxidizing archaeon from a hot spring.</title>
        <authorList>
            <person name="Liu L.J."/>
            <person name="You X.Y."/>
            <person name="Zheng H."/>
            <person name="Wang S."/>
            <person name="Jiang C.Y."/>
            <person name="Liu S.J."/>
        </authorList>
    </citation>
    <scope>NUCLEOTIDE SEQUENCE [LARGE SCALE GENOMIC DNA]</scope>
    <source>
        <strain evidence="1 2">Ar-4</strain>
    </source>
</reference>
<dbReference type="eggNOG" id="arCOG07268">
    <property type="taxonomic scope" value="Archaea"/>
</dbReference>
<dbReference type="Proteomes" id="UP000007812">
    <property type="component" value="Chromosome"/>
</dbReference>
<accession>F4FY49</accession>